<name>A0A0G1JM45_9BACT</name>
<evidence type="ECO:0000313" key="1">
    <source>
        <dbReference type="EMBL" id="KKT72450.1"/>
    </source>
</evidence>
<dbReference type="Pfam" id="PF09424">
    <property type="entry name" value="YqeY"/>
    <property type="match status" value="1"/>
</dbReference>
<dbReference type="EMBL" id="LCJG01000037">
    <property type="protein sequence ID" value="KKT72450.1"/>
    <property type="molecule type" value="Genomic_DNA"/>
</dbReference>
<dbReference type="Gene3D" id="1.10.10.410">
    <property type="match status" value="1"/>
</dbReference>
<dbReference type="STRING" id="1618384.UW68_C0037G0017"/>
<protein>
    <recommendedName>
        <fullName evidence="3">GatB/YqeY domain-containing protein</fullName>
    </recommendedName>
</protein>
<dbReference type="InterPro" id="IPR042184">
    <property type="entry name" value="YqeY/Aim41_N"/>
</dbReference>
<dbReference type="PANTHER" id="PTHR28055">
    <property type="entry name" value="ALTERED INHERITANCE OF MITOCHONDRIA PROTEIN 41, MITOCHONDRIAL"/>
    <property type="match status" value="1"/>
</dbReference>
<dbReference type="Proteomes" id="UP000034835">
    <property type="component" value="Unassembled WGS sequence"/>
</dbReference>
<accession>A0A0G1JM45</accession>
<reference evidence="1 2" key="1">
    <citation type="journal article" date="2015" name="Nature">
        <title>rRNA introns, odd ribosomes, and small enigmatic genomes across a large radiation of phyla.</title>
        <authorList>
            <person name="Brown C.T."/>
            <person name="Hug L.A."/>
            <person name="Thomas B.C."/>
            <person name="Sharon I."/>
            <person name="Castelle C.J."/>
            <person name="Singh A."/>
            <person name="Wilkins M.J."/>
            <person name="Williams K.H."/>
            <person name="Banfield J.F."/>
        </authorList>
    </citation>
    <scope>NUCLEOTIDE SEQUENCE [LARGE SCALE GENOMIC DNA]</scope>
</reference>
<dbReference type="AlphaFoldDB" id="A0A0G1JM45"/>
<dbReference type="GO" id="GO:0016884">
    <property type="term" value="F:carbon-nitrogen ligase activity, with glutamine as amido-N-donor"/>
    <property type="evidence" value="ECO:0007669"/>
    <property type="project" value="InterPro"/>
</dbReference>
<proteinExistence type="predicted"/>
<gene>
    <name evidence="1" type="ORF">UW68_C0037G0017</name>
</gene>
<organism evidence="1 2">
    <name type="scientific">Candidatus Collierbacteria bacterium GW2011_GWB1_44_6</name>
    <dbReference type="NCBI Taxonomy" id="1618384"/>
    <lineage>
        <taxon>Bacteria</taxon>
        <taxon>Candidatus Collieribacteriota</taxon>
    </lineage>
</organism>
<dbReference type="InterPro" id="IPR003789">
    <property type="entry name" value="Asn/Gln_tRNA_amidoTrase-B-like"/>
</dbReference>
<comment type="caution">
    <text evidence="1">The sequence shown here is derived from an EMBL/GenBank/DDBJ whole genome shotgun (WGS) entry which is preliminary data.</text>
</comment>
<evidence type="ECO:0000313" key="2">
    <source>
        <dbReference type="Proteomes" id="UP000034835"/>
    </source>
</evidence>
<dbReference type="InterPro" id="IPR023168">
    <property type="entry name" value="GatB_Yqey_C_2"/>
</dbReference>
<sequence>MLYTKIKEDITAAQKAGDSRLVGALKLLSSELSYAQVDYKEGELPDEEVVRVLMKEAKKRRDSIEIYTKASSAERADQEKYELGIIEKYLPQMMSETEVAEVVDKTATETGLTGGKLMGAVMVKLRGKVEGSVVQKVVNEKYPVV</sequence>
<dbReference type="InterPro" id="IPR019004">
    <property type="entry name" value="YqeY/Aim41"/>
</dbReference>
<dbReference type="Gene3D" id="1.10.1510.10">
    <property type="entry name" value="Uncharacterised protein YqeY/AIM41 PF09424, N-terminal domain"/>
    <property type="match status" value="1"/>
</dbReference>
<dbReference type="SUPFAM" id="SSF89095">
    <property type="entry name" value="GatB/YqeY motif"/>
    <property type="match status" value="1"/>
</dbReference>
<evidence type="ECO:0008006" key="3">
    <source>
        <dbReference type="Google" id="ProtNLM"/>
    </source>
</evidence>
<dbReference type="PANTHER" id="PTHR28055:SF1">
    <property type="entry name" value="ALTERED INHERITANCE OF MITOCHONDRIA PROTEIN 41, MITOCHONDRIAL"/>
    <property type="match status" value="1"/>
</dbReference>